<evidence type="ECO:0000256" key="1">
    <source>
        <dbReference type="SAM" id="MobiDB-lite"/>
    </source>
</evidence>
<dbReference type="Proteomes" id="UP001600888">
    <property type="component" value="Unassembled WGS sequence"/>
</dbReference>
<gene>
    <name evidence="2" type="ORF">FJTKL_00831</name>
</gene>
<sequence>MYWNPAGAEECSAHFITTIVPPATTSTVTITSGDGDITTITGPFVGASTIVPSQVIPTYIVRACYGDVAYRFESACSCIDAGPTTTTAPPPVATDTVVIPGISRAGISSRPLTTSSSANGGSRLPEPIVVGPGLAPACLTFGGGSVIVTVQVDEFFSTSLTVSGPAFCIAEPTTPSAQSSQCNCASTLPASAPFSSSRLAISNETSSTYSDSFSTVFRTSYTATSSERFSNYSTATSTEPTTTSPPETSEFEPTTSSHSFLPFETHNFSTTEAPSSSAEPSSVEPSSVESSSVESSTTQSSESSGPTPFEPFVPIGPAIYIKITAGTLAGQYFSTDHPDGVTVTTNLESHVTANLDDAAVWVLDRETGLLFQQIGDAWWAAYITFGSGNSWSSVLLLPADTVVGWLTDPVFQKEPVRCVIDYFDDFALSCGLQHGYTSVAQSDRCGWTVSAAMNSMLKRVCMGLQEVLLQAVVIYPEEEGILK</sequence>
<keyword evidence="3" id="KW-1185">Reference proteome</keyword>
<reference evidence="2 3" key="1">
    <citation type="submission" date="2024-03" db="EMBL/GenBank/DDBJ databases">
        <title>A high-quality draft genome sequence of Diaporthe vaccinii, a causative agent of upright dieback and viscid rot disease in cranberry plants.</title>
        <authorList>
            <person name="Sarrasin M."/>
            <person name="Lang B.F."/>
            <person name="Burger G."/>
        </authorList>
    </citation>
    <scope>NUCLEOTIDE SEQUENCE [LARGE SCALE GENOMIC DNA]</scope>
    <source>
        <strain evidence="2 3">IS7</strain>
    </source>
</reference>
<evidence type="ECO:0000313" key="2">
    <source>
        <dbReference type="EMBL" id="KAL2276520.1"/>
    </source>
</evidence>
<organism evidence="2 3">
    <name type="scientific">Diaporthe vaccinii</name>
    <dbReference type="NCBI Taxonomy" id="105482"/>
    <lineage>
        <taxon>Eukaryota</taxon>
        <taxon>Fungi</taxon>
        <taxon>Dikarya</taxon>
        <taxon>Ascomycota</taxon>
        <taxon>Pezizomycotina</taxon>
        <taxon>Sordariomycetes</taxon>
        <taxon>Sordariomycetidae</taxon>
        <taxon>Diaporthales</taxon>
        <taxon>Diaporthaceae</taxon>
        <taxon>Diaporthe</taxon>
        <taxon>Diaporthe eres species complex</taxon>
    </lineage>
</organism>
<name>A0ABR4E294_9PEZI</name>
<protein>
    <submittedName>
        <fullName evidence="2">Uncharacterized protein</fullName>
    </submittedName>
</protein>
<accession>A0ABR4E294</accession>
<dbReference type="EMBL" id="JBAWTH010000112">
    <property type="protein sequence ID" value="KAL2276520.1"/>
    <property type="molecule type" value="Genomic_DNA"/>
</dbReference>
<evidence type="ECO:0000313" key="3">
    <source>
        <dbReference type="Proteomes" id="UP001600888"/>
    </source>
</evidence>
<feature type="region of interest" description="Disordered" evidence="1">
    <location>
        <begin position="230"/>
        <end position="309"/>
    </location>
</feature>
<comment type="caution">
    <text evidence="2">The sequence shown here is derived from an EMBL/GenBank/DDBJ whole genome shotgun (WGS) entry which is preliminary data.</text>
</comment>
<feature type="compositionally biased region" description="Low complexity" evidence="1">
    <location>
        <begin position="269"/>
        <end position="307"/>
    </location>
</feature>
<feature type="compositionally biased region" description="Low complexity" evidence="1">
    <location>
        <begin position="233"/>
        <end position="257"/>
    </location>
</feature>
<proteinExistence type="predicted"/>